<organism evidence="3 4">
    <name type="scientific">Oesophagostomum dentatum</name>
    <name type="common">Nodular worm</name>
    <dbReference type="NCBI Taxonomy" id="61180"/>
    <lineage>
        <taxon>Eukaryota</taxon>
        <taxon>Metazoa</taxon>
        <taxon>Ecdysozoa</taxon>
        <taxon>Nematoda</taxon>
        <taxon>Chromadorea</taxon>
        <taxon>Rhabditida</taxon>
        <taxon>Rhabditina</taxon>
        <taxon>Rhabditomorpha</taxon>
        <taxon>Strongyloidea</taxon>
        <taxon>Strongylidae</taxon>
        <taxon>Oesophagostomum</taxon>
    </lineage>
</organism>
<feature type="transmembrane region" description="Helical" evidence="1">
    <location>
        <begin position="77"/>
        <end position="100"/>
    </location>
</feature>
<name>A0A0B1SLJ4_OESDE</name>
<feature type="signal peptide" evidence="2">
    <location>
        <begin position="1"/>
        <end position="18"/>
    </location>
</feature>
<gene>
    <name evidence="3" type="ORF">OESDEN_14100</name>
</gene>
<keyword evidence="4" id="KW-1185">Reference proteome</keyword>
<keyword evidence="1" id="KW-0472">Membrane</keyword>
<sequence length="267" mass="30463">MNSMRLLIILINTLLTLADKCTIRPYEAKGPKQSGNNGYTIEVDAATTRSDNGSSGFIPGETYKKLSKFRYFVSNCYLVIASVVALVAVAVVGVAGIGVANPLQFCCHSTYYLMLSPNSPQEPRVPIKWITTKDDPLSPFYSTETDVIPPLAKLILRRKEVAVDYMIIDPTSVIPMRCFSDDEYRTEAFNVTNTSEDEEYKDRSKITELIRRRYYVYNYRRAQMFNCHRQTTERQFCNAKINECEGKSNPSSPVSTQESSRWLRLYF</sequence>
<dbReference type="PANTHER" id="PTHR11311:SF16">
    <property type="entry name" value="SPONDIN-1"/>
    <property type="match status" value="1"/>
</dbReference>
<proteinExistence type="predicted"/>
<keyword evidence="1" id="KW-1133">Transmembrane helix</keyword>
<accession>A0A0B1SLJ4</accession>
<feature type="chain" id="PRO_5002064764" evidence="2">
    <location>
        <begin position="19"/>
        <end position="267"/>
    </location>
</feature>
<dbReference type="InterPro" id="IPR051418">
    <property type="entry name" value="Spondin/Thrombospondin_T1"/>
</dbReference>
<keyword evidence="2" id="KW-0732">Signal</keyword>
<reference evidence="3 4" key="1">
    <citation type="submission" date="2014-03" db="EMBL/GenBank/DDBJ databases">
        <title>Draft genome of the hookworm Oesophagostomum dentatum.</title>
        <authorList>
            <person name="Mitreva M."/>
        </authorList>
    </citation>
    <scope>NUCLEOTIDE SEQUENCE [LARGE SCALE GENOMIC DNA]</scope>
    <source>
        <strain evidence="3 4">OD-Hann</strain>
    </source>
</reference>
<dbReference type="AlphaFoldDB" id="A0A0B1SLJ4"/>
<keyword evidence="1" id="KW-0812">Transmembrane</keyword>
<evidence type="ECO:0000313" key="4">
    <source>
        <dbReference type="Proteomes" id="UP000053660"/>
    </source>
</evidence>
<evidence type="ECO:0000256" key="2">
    <source>
        <dbReference type="SAM" id="SignalP"/>
    </source>
</evidence>
<protein>
    <submittedName>
        <fullName evidence="3">Uncharacterized protein</fullName>
    </submittedName>
</protein>
<dbReference type="PANTHER" id="PTHR11311">
    <property type="entry name" value="SPONDIN"/>
    <property type="match status" value="1"/>
</dbReference>
<evidence type="ECO:0000256" key="1">
    <source>
        <dbReference type="SAM" id="Phobius"/>
    </source>
</evidence>
<evidence type="ECO:0000313" key="3">
    <source>
        <dbReference type="EMBL" id="KHJ86158.1"/>
    </source>
</evidence>
<dbReference type="GO" id="GO:0007155">
    <property type="term" value="P:cell adhesion"/>
    <property type="evidence" value="ECO:0007669"/>
    <property type="project" value="TreeGrafter"/>
</dbReference>
<dbReference type="OrthoDB" id="347314at2759"/>
<dbReference type="GO" id="GO:0031012">
    <property type="term" value="C:extracellular matrix"/>
    <property type="evidence" value="ECO:0007669"/>
    <property type="project" value="TreeGrafter"/>
</dbReference>
<dbReference type="Proteomes" id="UP000053660">
    <property type="component" value="Unassembled WGS sequence"/>
</dbReference>
<dbReference type="EMBL" id="KN561350">
    <property type="protein sequence ID" value="KHJ86158.1"/>
    <property type="molecule type" value="Genomic_DNA"/>
</dbReference>